<dbReference type="InterPro" id="IPR051678">
    <property type="entry name" value="AGP_Transferase"/>
</dbReference>
<dbReference type="Proteomes" id="UP000182652">
    <property type="component" value="Unassembled WGS sequence"/>
</dbReference>
<dbReference type="GO" id="GO:0016301">
    <property type="term" value="F:kinase activity"/>
    <property type="evidence" value="ECO:0007669"/>
    <property type="project" value="UniProtKB-KW"/>
</dbReference>
<dbReference type="PANTHER" id="PTHR21310:SF42">
    <property type="entry name" value="BIFUNCTIONAL AAC_APH"/>
    <property type="match status" value="1"/>
</dbReference>
<keyword evidence="5" id="KW-1185">Reference proteome</keyword>
<dbReference type="InterPro" id="IPR002575">
    <property type="entry name" value="Aminoglycoside_PTrfase"/>
</dbReference>
<keyword evidence="2" id="KW-0808">Transferase</keyword>
<dbReference type="AlphaFoldDB" id="A0A1H4JPX0"/>
<evidence type="ECO:0000313" key="5">
    <source>
        <dbReference type="Proteomes" id="UP000182652"/>
    </source>
</evidence>
<dbReference type="InterPro" id="IPR011009">
    <property type="entry name" value="Kinase-like_dom_sf"/>
</dbReference>
<dbReference type="STRING" id="156980.SAMN04489745_0316"/>
<evidence type="ECO:0000313" key="3">
    <source>
        <dbReference type="EMBL" id="SEC97870.1"/>
    </source>
</evidence>
<name>A0A1H4JPX0_9MICC</name>
<feature type="domain" description="Aminoglycoside phosphotransferase" evidence="1">
    <location>
        <begin position="36"/>
        <end position="262"/>
    </location>
</feature>
<accession>A0A1H4JPX0</accession>
<dbReference type="PANTHER" id="PTHR21310">
    <property type="entry name" value="AMINOGLYCOSIDE PHOSPHOTRANSFERASE-RELATED-RELATED"/>
    <property type="match status" value="1"/>
</dbReference>
<protein>
    <submittedName>
        <fullName evidence="2">Predicted kinase, aminoglycoside phosphotransferase (APT) family</fullName>
    </submittedName>
</protein>
<evidence type="ECO:0000313" key="4">
    <source>
        <dbReference type="EMBL" id="SEC98080.1"/>
    </source>
</evidence>
<evidence type="ECO:0000313" key="2">
    <source>
        <dbReference type="EMBL" id="SEB48293.1"/>
    </source>
</evidence>
<dbReference type="EMBL" id="FNSN01000007">
    <property type="protein sequence ID" value="SEC97870.1"/>
    <property type="molecule type" value="Genomic_DNA"/>
</dbReference>
<sequence length="295" mass="32343">MMHENQLVLSEEDAAFLIAQRFPEYRGHVIRRLDTSGTVNAIFRVGEEAAARFPLLAHDVNGPDPTPAHEASAMEEFLQASPFPGPRPLGIAEPSVTCPSGWSLQSWLPGVTPSPHSHESSDGFAEDLADLITALRLHSTGGRTFAGTGRGGVLQEHDGWVEECLRQSHGLLDVGPLRKLWEHFRTLSPAGADVMNHGDLIPANILVDGERLSGVLDTGGFGPADPALDLVAAWHLLDERRRRRLRERLGVGDEEWERGAGWAFEQAIGLVWYYRESNPSMAELGRSTLGRLVGW</sequence>
<gene>
    <name evidence="2" type="ORF">SAMN04489745_0316</name>
    <name evidence="3" type="ORF">SAMN04489745_3598</name>
    <name evidence="4" type="ORF">SAMN04489745_3607</name>
</gene>
<dbReference type="EMBL" id="FNSN01000007">
    <property type="protein sequence ID" value="SEC98080.1"/>
    <property type="molecule type" value="Genomic_DNA"/>
</dbReference>
<proteinExistence type="predicted"/>
<dbReference type="SUPFAM" id="SSF56112">
    <property type="entry name" value="Protein kinase-like (PK-like)"/>
    <property type="match status" value="1"/>
</dbReference>
<organism evidence="2 5">
    <name type="scientific">Arthrobacter woluwensis</name>
    <dbReference type="NCBI Taxonomy" id="156980"/>
    <lineage>
        <taxon>Bacteria</taxon>
        <taxon>Bacillati</taxon>
        <taxon>Actinomycetota</taxon>
        <taxon>Actinomycetes</taxon>
        <taxon>Micrococcales</taxon>
        <taxon>Micrococcaceae</taxon>
        <taxon>Arthrobacter</taxon>
    </lineage>
</organism>
<dbReference type="EMBL" id="FNSN01000003">
    <property type="protein sequence ID" value="SEB48293.1"/>
    <property type="molecule type" value="Genomic_DNA"/>
</dbReference>
<dbReference type="Gene3D" id="3.30.200.20">
    <property type="entry name" value="Phosphorylase Kinase, domain 1"/>
    <property type="match status" value="1"/>
</dbReference>
<dbReference type="Pfam" id="PF01636">
    <property type="entry name" value="APH"/>
    <property type="match status" value="1"/>
</dbReference>
<evidence type="ECO:0000259" key="1">
    <source>
        <dbReference type="Pfam" id="PF01636"/>
    </source>
</evidence>
<reference evidence="2 5" key="1">
    <citation type="submission" date="2016-10" db="EMBL/GenBank/DDBJ databases">
        <authorList>
            <person name="de Groot N.N."/>
        </authorList>
    </citation>
    <scope>NUCLEOTIDE SEQUENCE [LARGE SCALE GENOMIC DNA]</scope>
    <source>
        <strain evidence="2 5">DSM 10495</strain>
    </source>
</reference>
<dbReference type="Gene3D" id="3.90.1200.10">
    <property type="match status" value="1"/>
</dbReference>
<keyword evidence="2" id="KW-0418">Kinase</keyword>